<accession>A0AAP9YEX3</accession>
<dbReference type="AlphaFoldDB" id="A0AAP9YEX3"/>
<evidence type="ECO:0000259" key="1">
    <source>
        <dbReference type="Pfam" id="PF08885"/>
    </source>
</evidence>
<gene>
    <name evidence="2" type="ORF">GKQ51_06960</name>
</gene>
<organism evidence="2 3">
    <name type="scientific">Azotobacter chroococcum</name>
    <dbReference type="NCBI Taxonomy" id="353"/>
    <lineage>
        <taxon>Bacteria</taxon>
        <taxon>Pseudomonadati</taxon>
        <taxon>Pseudomonadota</taxon>
        <taxon>Gammaproteobacteria</taxon>
        <taxon>Pseudomonadales</taxon>
        <taxon>Pseudomonadaceae</taxon>
        <taxon>Azotobacter</taxon>
    </lineage>
</organism>
<name>A0AAP9YEX3_9GAMM</name>
<dbReference type="Proteomes" id="UP000596192">
    <property type="component" value="Chromosome"/>
</dbReference>
<sequence>MMEVAGRDIRVLLKYPSNASHSLHAIALAIADTFDYVDYFPSYEIIMNSERSKTVMDDGIHICAEPVENVIRQFKAAYLACPFAGTPSSLIKARELVFQKECVL</sequence>
<evidence type="ECO:0000313" key="2">
    <source>
        <dbReference type="EMBL" id="QQE90047.1"/>
    </source>
</evidence>
<reference evidence="2 3" key="1">
    <citation type="submission" date="2020-12" db="EMBL/GenBank/DDBJ databases">
        <title>Genomic Analysis and Response surface optimization of nitrogen-fixing conditions for A. chroococcum strain HR1, Isolation from rhizosphere soil.</title>
        <authorList>
            <person name="Li J."/>
            <person name="Yang H."/>
            <person name="Liu H."/>
            <person name="Wang C."/>
            <person name="Tian Y."/>
            <person name="Lu X.Y."/>
        </authorList>
    </citation>
    <scope>NUCLEOTIDE SEQUENCE [LARGE SCALE GENOMIC DNA]</scope>
    <source>
        <strain evidence="2 3">HR1</strain>
    </source>
</reference>
<dbReference type="RefSeq" id="WP_198867526.1">
    <property type="nucleotide sequence ID" value="NZ_CP066310.1"/>
</dbReference>
<dbReference type="EMBL" id="CP066310">
    <property type="protein sequence ID" value="QQE90047.1"/>
    <property type="molecule type" value="Genomic_DNA"/>
</dbReference>
<protein>
    <submittedName>
        <fullName evidence="2">GSCFA domain-containing protein</fullName>
    </submittedName>
</protein>
<evidence type="ECO:0000313" key="3">
    <source>
        <dbReference type="Proteomes" id="UP000596192"/>
    </source>
</evidence>
<feature type="domain" description="GSCFA" evidence="1">
    <location>
        <begin position="23"/>
        <end position="74"/>
    </location>
</feature>
<dbReference type="InterPro" id="IPR014982">
    <property type="entry name" value="GSCFA"/>
</dbReference>
<dbReference type="Pfam" id="PF08885">
    <property type="entry name" value="GSCFA"/>
    <property type="match status" value="1"/>
</dbReference>
<proteinExistence type="predicted"/>